<dbReference type="AlphaFoldDB" id="K6ZWE0"/>
<evidence type="ECO:0000313" key="1">
    <source>
        <dbReference type="EMBL" id="GAC27640.1"/>
    </source>
</evidence>
<proteinExistence type="predicted"/>
<dbReference type="OrthoDB" id="9784998at2"/>
<sequence>MNKFTIACCLTWSVALLTWHFRVPLADKLSAIIPSFNYVYVTSNESLLVKYKQQDATHLSWEQLMPVTERQIIEKYQQPIAMNFAEQILLSINASTDETYRDAMFSTNVVEALLGKQSAVSGFIVPLELGSEQLLTSFFLVPYFGACIHYPPPPPNQMIFVRVNSPMKIPDINIAYTVIGVLKQSLYEDVLGTSAYQFDLISIEQFTGQADDFGQHAY</sequence>
<dbReference type="InterPro" id="IPR021727">
    <property type="entry name" value="DUF3299"/>
</dbReference>
<dbReference type="Gene3D" id="2.40.50.870">
    <property type="entry name" value="Protein of unknown function (DUF3299)"/>
    <property type="match status" value="1"/>
</dbReference>
<protein>
    <recommendedName>
        <fullName evidence="3">Lipoprotein</fullName>
    </recommendedName>
</protein>
<accession>K6ZWE0</accession>
<name>K6ZWE0_9ALTE</name>
<evidence type="ECO:0008006" key="3">
    <source>
        <dbReference type="Google" id="ProtNLM"/>
    </source>
</evidence>
<reference evidence="2" key="1">
    <citation type="journal article" date="2014" name="Environ. Microbiol.">
        <title>Comparative genomics of the marine bacterial genus Glaciecola reveals the high degree of genomic diversity and genomic characteristic for cold adaptation.</title>
        <authorList>
            <person name="Qin Q.L."/>
            <person name="Xie B.B."/>
            <person name="Yu Y."/>
            <person name="Shu Y.L."/>
            <person name="Rong J.C."/>
            <person name="Zhang Y.J."/>
            <person name="Zhao D.L."/>
            <person name="Chen X.L."/>
            <person name="Zhang X.Y."/>
            <person name="Chen B."/>
            <person name="Zhou B.C."/>
            <person name="Zhang Y.Z."/>
        </authorList>
    </citation>
    <scope>NUCLEOTIDE SEQUENCE [LARGE SCALE GENOMIC DNA]</scope>
    <source>
        <strain evidence="2">ACAM 615</strain>
    </source>
</reference>
<dbReference type="Proteomes" id="UP000006251">
    <property type="component" value="Unassembled WGS sequence"/>
</dbReference>
<dbReference type="STRING" id="1121922.GCA_000428905_01863"/>
<comment type="caution">
    <text evidence="1">The sequence shown here is derived from an EMBL/GenBank/DDBJ whole genome shotgun (WGS) entry which is preliminary data.</text>
</comment>
<dbReference type="RefSeq" id="WP_006009401.1">
    <property type="nucleotide sequence ID" value="NZ_AUAV01000008.1"/>
</dbReference>
<dbReference type="Pfam" id="PF11736">
    <property type="entry name" value="DUF3299"/>
    <property type="match status" value="1"/>
</dbReference>
<organism evidence="1 2">
    <name type="scientific">Brumicola pallidula DSM 14239 = ACAM 615</name>
    <dbReference type="NCBI Taxonomy" id="1121922"/>
    <lineage>
        <taxon>Bacteria</taxon>
        <taxon>Pseudomonadati</taxon>
        <taxon>Pseudomonadota</taxon>
        <taxon>Gammaproteobacteria</taxon>
        <taxon>Alteromonadales</taxon>
        <taxon>Alteromonadaceae</taxon>
        <taxon>Brumicola</taxon>
    </lineage>
</organism>
<keyword evidence="2" id="KW-1185">Reference proteome</keyword>
<dbReference type="EMBL" id="BAEQ01000014">
    <property type="protein sequence ID" value="GAC27640.1"/>
    <property type="molecule type" value="Genomic_DNA"/>
</dbReference>
<gene>
    <name evidence="1" type="ORF">GPAL_0760</name>
</gene>
<evidence type="ECO:0000313" key="2">
    <source>
        <dbReference type="Proteomes" id="UP000006251"/>
    </source>
</evidence>